<evidence type="ECO:0000256" key="1">
    <source>
        <dbReference type="SAM" id="MobiDB-lite"/>
    </source>
</evidence>
<proteinExistence type="predicted"/>
<reference evidence="2" key="1">
    <citation type="journal article" date="2015" name="Nature">
        <title>Complex archaea that bridge the gap between prokaryotes and eukaryotes.</title>
        <authorList>
            <person name="Spang A."/>
            <person name="Saw J.H."/>
            <person name="Jorgensen S.L."/>
            <person name="Zaremba-Niedzwiedzka K."/>
            <person name="Martijn J."/>
            <person name="Lind A.E."/>
            <person name="van Eijk R."/>
            <person name="Schleper C."/>
            <person name="Guy L."/>
            <person name="Ettema T.J."/>
        </authorList>
    </citation>
    <scope>NUCLEOTIDE SEQUENCE</scope>
</reference>
<comment type="caution">
    <text evidence="2">The sequence shown here is derived from an EMBL/GenBank/DDBJ whole genome shotgun (WGS) entry which is preliminary data.</text>
</comment>
<evidence type="ECO:0000313" key="2">
    <source>
        <dbReference type="EMBL" id="KKL08348.1"/>
    </source>
</evidence>
<feature type="region of interest" description="Disordered" evidence="1">
    <location>
        <begin position="13"/>
        <end position="32"/>
    </location>
</feature>
<feature type="non-terminal residue" evidence="2">
    <location>
        <position position="1"/>
    </location>
</feature>
<sequence>LRVQHNDTIVQREDSYQASLEEKPATQTVELF</sequence>
<gene>
    <name evidence="2" type="ORF">LCGC14_2576740</name>
</gene>
<dbReference type="AlphaFoldDB" id="A0A0F9D8C0"/>
<feature type="compositionally biased region" description="Basic and acidic residues" evidence="1">
    <location>
        <begin position="13"/>
        <end position="24"/>
    </location>
</feature>
<name>A0A0F9D8C0_9ZZZZ</name>
<protein>
    <submittedName>
        <fullName evidence="2">Uncharacterized protein</fullName>
    </submittedName>
</protein>
<accession>A0A0F9D8C0</accession>
<dbReference type="EMBL" id="LAZR01042911">
    <property type="protein sequence ID" value="KKL08348.1"/>
    <property type="molecule type" value="Genomic_DNA"/>
</dbReference>
<organism evidence="2">
    <name type="scientific">marine sediment metagenome</name>
    <dbReference type="NCBI Taxonomy" id="412755"/>
    <lineage>
        <taxon>unclassified sequences</taxon>
        <taxon>metagenomes</taxon>
        <taxon>ecological metagenomes</taxon>
    </lineage>
</organism>